<keyword evidence="3" id="KW-1185">Reference proteome</keyword>
<sequence>MKHLYFLTIAMSVSFQLTAQNVGIGTTNPQLGKLEVKGSAGAVSAMFYDQTTGVAIENSFPGIGFNSYYNGNRKAINTGYGALISLNPATGAFSVFTAPASVTGAGTIMPLTQRMAIQPNGNIELNGKLRIADGTQGTGKVLTSDANGFATWSGGGGISFPYDGSFNYNGAVFGVVNSGGDGIRVYTPGNNALSGVTSGAIGVLAGASGGTGLRAYSYTGSAGDFETILGLAIKAKGNVEITGKIKIADGSQADKRVLTSDASGMATWAPLPALPTSVDISALRLNASVSIATGGSGSIITGWADLNEVGSANFNNATGLYIIPVTGFYQVNAAITWSPLNNGFLTYLAAELDNGTMLAQTYAPTSASGNTNVISFGKRFTAGQKIRFRAFQNSGVATVLYNAYLHSFSIVLVH</sequence>
<evidence type="ECO:0000313" key="3">
    <source>
        <dbReference type="Proteomes" id="UP001210231"/>
    </source>
</evidence>
<dbReference type="RefSeq" id="WP_407033120.1">
    <property type="nucleotide sequence ID" value="NZ_JAQGEF010000045.1"/>
</dbReference>
<protein>
    <recommendedName>
        <fullName evidence="4">C1q domain-containing protein</fullName>
    </recommendedName>
</protein>
<dbReference type="Proteomes" id="UP001210231">
    <property type="component" value="Unassembled WGS sequence"/>
</dbReference>
<dbReference type="EMBL" id="JAQGEF010000045">
    <property type="protein sequence ID" value="MDA3616790.1"/>
    <property type="molecule type" value="Genomic_DNA"/>
</dbReference>
<keyword evidence="1" id="KW-0732">Signal</keyword>
<feature type="chain" id="PRO_5047372877" description="C1q domain-containing protein" evidence="1">
    <location>
        <begin position="20"/>
        <end position="414"/>
    </location>
</feature>
<accession>A0ABT4URF5</accession>
<feature type="signal peptide" evidence="1">
    <location>
        <begin position="1"/>
        <end position="19"/>
    </location>
</feature>
<gene>
    <name evidence="2" type="ORF">O3P16_18415</name>
</gene>
<dbReference type="Gene3D" id="2.60.120.40">
    <property type="match status" value="1"/>
</dbReference>
<reference evidence="2 3" key="1">
    <citation type="submission" date="2022-12" db="EMBL/GenBank/DDBJ databases">
        <title>Chitinophagaceae gen. sp. nov., a new member of the family Chitinophagaceae, isolated from soil in a chemical factory.</title>
        <authorList>
            <person name="Ke Z."/>
        </authorList>
    </citation>
    <scope>NUCLEOTIDE SEQUENCE [LARGE SCALE GENOMIC DNA]</scope>
    <source>
        <strain evidence="2 3">LY-5</strain>
    </source>
</reference>
<proteinExistence type="predicted"/>
<evidence type="ECO:0008006" key="4">
    <source>
        <dbReference type="Google" id="ProtNLM"/>
    </source>
</evidence>
<comment type="caution">
    <text evidence="2">The sequence shown here is derived from an EMBL/GenBank/DDBJ whole genome shotgun (WGS) entry which is preliminary data.</text>
</comment>
<dbReference type="InterPro" id="IPR008983">
    <property type="entry name" value="Tumour_necrosis_fac-like_dom"/>
</dbReference>
<evidence type="ECO:0000256" key="1">
    <source>
        <dbReference type="SAM" id="SignalP"/>
    </source>
</evidence>
<name>A0ABT4URF5_9BACT</name>
<evidence type="ECO:0000313" key="2">
    <source>
        <dbReference type="EMBL" id="MDA3616790.1"/>
    </source>
</evidence>
<organism evidence="2 3">
    <name type="scientific">Polluticaenibacter yanchengensis</name>
    <dbReference type="NCBI Taxonomy" id="3014562"/>
    <lineage>
        <taxon>Bacteria</taxon>
        <taxon>Pseudomonadati</taxon>
        <taxon>Bacteroidota</taxon>
        <taxon>Chitinophagia</taxon>
        <taxon>Chitinophagales</taxon>
        <taxon>Chitinophagaceae</taxon>
        <taxon>Polluticaenibacter</taxon>
    </lineage>
</organism>